<accession>A0ACC1M442</accession>
<comment type="caution">
    <text evidence="1">The sequence shown here is derived from an EMBL/GenBank/DDBJ whole genome shotgun (WGS) entry which is preliminary data.</text>
</comment>
<name>A0ACC1M442_9FUNG</name>
<dbReference type="EMBL" id="JANBVB010000512">
    <property type="protein sequence ID" value="KAJ2893668.1"/>
    <property type="molecule type" value="Genomic_DNA"/>
</dbReference>
<evidence type="ECO:0000313" key="2">
    <source>
        <dbReference type="Proteomes" id="UP001139981"/>
    </source>
</evidence>
<dbReference type="Proteomes" id="UP001139981">
    <property type="component" value="Unassembled WGS sequence"/>
</dbReference>
<reference evidence="1" key="1">
    <citation type="submission" date="2022-07" db="EMBL/GenBank/DDBJ databases">
        <title>Phylogenomic reconstructions and comparative analyses of Kickxellomycotina fungi.</title>
        <authorList>
            <person name="Reynolds N.K."/>
            <person name="Stajich J.E."/>
            <person name="Barry K."/>
            <person name="Grigoriev I.V."/>
            <person name="Crous P."/>
            <person name="Smith M.E."/>
        </authorList>
    </citation>
    <scope>NUCLEOTIDE SEQUENCE</scope>
    <source>
        <strain evidence="1">CBS 190363</strain>
    </source>
</reference>
<sequence>MPVTLGYAEPLDEDFDKECFPSKIGGRPRWLDPTRPLSADQVQCDECASPMAMLMQLYAPEDEPAEAFHRMLYVFICRNGSCHKANAKRCMRVVRSQLPEDNAVYTAQECEINEVHKGEEEEEEEEEEEDGFSWSLAESVKPASMCAVCGLSGSKACSKCHSQFYCSRAHQVADWDAGHRGQCGHTHPQAPTSAAYARKLQRLLYPEHVIVSEEDDDVGHLGESNNNDDDDDDEASDDDGEDNEGIKPEDMALVPLTDERVEDSEVDVDRAFLLFQRRIQKSPDQVIRYTRSSESSEPLFVSDAGKPEAHADVPDCELCGAAREFEFQIMPQMLNNLSIDSADPTSVDWGTLLVYTCPRSCSGTGEASAYACEVVCRQNFSSQGIGEKFVRALHGDDSGITKQIESLRV</sequence>
<organism evidence="1 2">
    <name type="scientific">Coemansia aciculifera</name>
    <dbReference type="NCBI Taxonomy" id="417176"/>
    <lineage>
        <taxon>Eukaryota</taxon>
        <taxon>Fungi</taxon>
        <taxon>Fungi incertae sedis</taxon>
        <taxon>Zoopagomycota</taxon>
        <taxon>Kickxellomycotina</taxon>
        <taxon>Kickxellomycetes</taxon>
        <taxon>Kickxellales</taxon>
        <taxon>Kickxellaceae</taxon>
        <taxon>Coemansia</taxon>
    </lineage>
</organism>
<gene>
    <name evidence="1" type="ORF">IWW38_002801</name>
</gene>
<protein>
    <submittedName>
        <fullName evidence="1">Uncharacterized protein</fullName>
    </submittedName>
</protein>
<proteinExistence type="predicted"/>
<evidence type="ECO:0000313" key="1">
    <source>
        <dbReference type="EMBL" id="KAJ2893668.1"/>
    </source>
</evidence>
<keyword evidence="2" id="KW-1185">Reference proteome</keyword>